<organism evidence="1 2">
    <name type="scientific">Novosphingobium mangrovi</name>
    <name type="common">ex Huang et al. 2023</name>
    <dbReference type="NCBI Taxonomy" id="2976432"/>
    <lineage>
        <taxon>Bacteria</taxon>
        <taxon>Pseudomonadati</taxon>
        <taxon>Pseudomonadota</taxon>
        <taxon>Alphaproteobacteria</taxon>
        <taxon>Sphingomonadales</taxon>
        <taxon>Sphingomonadaceae</taxon>
        <taxon>Novosphingobium</taxon>
    </lineage>
</organism>
<reference evidence="1" key="1">
    <citation type="submission" date="2022-09" db="EMBL/GenBank/DDBJ databases">
        <title>Novosphingobium sp. Nov., a polycyclic aromatic hydrocarbon-degrading bacterium isolated form mangrove sediments in HongKong.</title>
        <authorList>
            <person name="Hu Z."/>
        </authorList>
    </citation>
    <scope>NUCLEOTIDE SEQUENCE</scope>
    <source>
        <strain evidence="1">HK4-1</strain>
    </source>
</reference>
<proteinExistence type="predicted"/>
<sequence length="70" mass="8053">MTAETGVVHARYVRIKKFAELTGYTEKAIYHKIENGTWLQGRHYRRAPDGHICIDMEGFYRWVEGAAGPV</sequence>
<gene>
    <name evidence="1" type="ORF">NZK81_15025</name>
</gene>
<dbReference type="InterPro" id="IPR038146">
    <property type="entry name" value="933W_put_Xis_sf"/>
</dbReference>
<keyword evidence="2" id="KW-1185">Reference proteome</keyword>
<dbReference type="EMBL" id="JANZXA010000010">
    <property type="protein sequence ID" value="MCT2400864.1"/>
    <property type="molecule type" value="Genomic_DNA"/>
</dbReference>
<dbReference type="RefSeq" id="WP_013833534.1">
    <property type="nucleotide sequence ID" value="NZ_JANZXA010000010.1"/>
</dbReference>
<dbReference type="Proteomes" id="UP001165583">
    <property type="component" value="Unassembled WGS sequence"/>
</dbReference>
<comment type="caution">
    <text evidence="1">The sequence shown here is derived from an EMBL/GenBank/DDBJ whole genome shotgun (WGS) entry which is preliminary data.</text>
</comment>
<protein>
    <submittedName>
        <fullName evidence="1">Excisionase family protein</fullName>
    </submittedName>
</protein>
<accession>A0ABT2I7V4</accession>
<name>A0ABT2I7V4_9SPHN</name>
<evidence type="ECO:0000313" key="2">
    <source>
        <dbReference type="Proteomes" id="UP001165583"/>
    </source>
</evidence>
<dbReference type="Gene3D" id="1.10.1660.60">
    <property type="entry name" value="Putative excisionased domain DUF1233"/>
    <property type="match status" value="1"/>
</dbReference>
<evidence type="ECO:0000313" key="1">
    <source>
        <dbReference type="EMBL" id="MCT2400864.1"/>
    </source>
</evidence>